<keyword evidence="1" id="KW-0175">Coiled coil</keyword>
<evidence type="ECO:0000313" key="4">
    <source>
        <dbReference type="Proteomes" id="UP000468443"/>
    </source>
</evidence>
<dbReference type="RefSeq" id="WP_163692414.1">
    <property type="nucleotide sequence ID" value="NZ_FXTW01000001.1"/>
</dbReference>
<evidence type="ECO:0000256" key="1">
    <source>
        <dbReference type="SAM" id="Coils"/>
    </source>
</evidence>
<keyword evidence="2" id="KW-1133">Transmembrane helix</keyword>
<comment type="caution">
    <text evidence="3">The sequence shown here is derived from an EMBL/GenBank/DDBJ whole genome shotgun (WGS) entry which is preliminary data.</text>
</comment>
<organism evidence="3 4">
    <name type="scientific">Muriicola jejuensis</name>
    <dbReference type="NCBI Taxonomy" id="504488"/>
    <lineage>
        <taxon>Bacteria</taxon>
        <taxon>Pseudomonadati</taxon>
        <taxon>Bacteroidota</taxon>
        <taxon>Flavobacteriia</taxon>
        <taxon>Flavobacteriales</taxon>
        <taxon>Flavobacteriaceae</taxon>
        <taxon>Muriicola</taxon>
    </lineage>
</organism>
<dbReference type="Proteomes" id="UP000468443">
    <property type="component" value="Unassembled WGS sequence"/>
</dbReference>
<feature type="coiled-coil region" evidence="1">
    <location>
        <begin position="56"/>
        <end position="90"/>
    </location>
</feature>
<evidence type="ECO:0000313" key="3">
    <source>
        <dbReference type="EMBL" id="NER10407.1"/>
    </source>
</evidence>
<dbReference type="AlphaFoldDB" id="A0A6P0UBK5"/>
<protein>
    <submittedName>
        <fullName evidence="3">Uncharacterized protein</fullName>
    </submittedName>
</protein>
<dbReference type="InterPro" id="IPR045749">
    <property type="entry name" value="DUF6090"/>
</dbReference>
<keyword evidence="4" id="KW-1185">Reference proteome</keyword>
<reference evidence="3 4" key="1">
    <citation type="submission" date="2020-01" db="EMBL/GenBank/DDBJ databases">
        <title>Muriicola jejuensis KCTC 22299.</title>
        <authorList>
            <person name="Wang G."/>
        </authorList>
    </citation>
    <scope>NUCLEOTIDE SEQUENCE [LARGE SCALE GENOMIC DNA]</scope>
    <source>
        <strain evidence="3 4">KCTC 22299</strain>
    </source>
</reference>
<feature type="transmembrane region" description="Helical" evidence="2">
    <location>
        <begin position="21"/>
        <end position="42"/>
    </location>
</feature>
<proteinExistence type="predicted"/>
<evidence type="ECO:0000256" key="2">
    <source>
        <dbReference type="SAM" id="Phobius"/>
    </source>
</evidence>
<accession>A0A6P0UBK5</accession>
<sequence length="255" mass="29978">MIKFFRKIRQNLLSEGKTGKYLKYAIGEITLVVIGILIALQINNWNEKVKLDSEERVLLTNLKISFERKLEELEDKNDGRRKNIESIKRLLEIIASEDKEVSNSEMFSYKLDLFIWYAVNEEFSVIDMLYSSGKINTISNDSLKFKLIEWPDKMEEMLEEQRVVQDLVTQELNPLYRTYVSSADFLYSLSQNNLAEENKIHSPFPSDFKGLLNDRRFESLITEKLLYLRTNIADTQVLIEDSKMILELIEQDLKE</sequence>
<gene>
    <name evidence="3" type="ORF">GWK09_07750</name>
</gene>
<name>A0A6P0UBK5_9FLAO</name>
<dbReference type="Pfam" id="PF19578">
    <property type="entry name" value="DUF6090"/>
    <property type="match status" value="1"/>
</dbReference>
<keyword evidence="2" id="KW-0812">Transmembrane</keyword>
<dbReference type="EMBL" id="JAABOP010000001">
    <property type="protein sequence ID" value="NER10407.1"/>
    <property type="molecule type" value="Genomic_DNA"/>
</dbReference>
<keyword evidence="2" id="KW-0472">Membrane</keyword>